<dbReference type="InterPro" id="IPR001670">
    <property type="entry name" value="ADH_Fe/GldA"/>
</dbReference>
<feature type="domain" description="Alcohol dehydrogenase iron-type/glycerol dehydrogenase GldA" evidence="3">
    <location>
        <begin position="6"/>
        <end position="172"/>
    </location>
</feature>
<dbReference type="eggNOG" id="COG1454">
    <property type="taxonomic scope" value="Bacteria"/>
</dbReference>
<dbReference type="AlphaFoldDB" id="L0RA08"/>
<gene>
    <name evidence="5" type="ORF">DESAM_21312</name>
</gene>
<dbReference type="Pfam" id="PF25137">
    <property type="entry name" value="ADH_Fe_C"/>
    <property type="match status" value="1"/>
</dbReference>
<dbReference type="RefSeq" id="WP_015336192.1">
    <property type="nucleotide sequence ID" value="NC_020055.1"/>
</dbReference>
<sequence length="376" mass="39537">MKINLPVDIIFGSNLHVEAAAVLADHKFDSVYVLTGAGSARESGLLERLCDELKKQGMTCFDGRLSAGPDSDAVDKLAGEIAASKVDAVLALGGGSVIDAAKSAALQAANGCRFSDIEFNTADLQDAVPVIAAPTVSGSGSEVTPYAVINNSKTGRKSTISHNSLFPETALICPEVFTSVSSIQTIAGSFDALIHCFEAYTSTRSNELANAFAVRGAYLIFDNLKAALSSPEDVGARKALAEASMFGGIAITHARTGAIHTLSAALQKYTQLPHGLLNAALLPAVTELNENHYSGKVKEFMSACGFSVRTDAGGIVKLAGWISQFFPPVDNPFDIPGRDAYSIIERFKEDKGLLEVNPAPLPERTINAFITGIIDA</sequence>
<dbReference type="EMBL" id="FO203522">
    <property type="protein sequence ID" value="CCO23589.1"/>
    <property type="molecule type" value="Genomic_DNA"/>
</dbReference>
<dbReference type="SUPFAM" id="SSF56796">
    <property type="entry name" value="Dehydroquinate synthase-like"/>
    <property type="match status" value="1"/>
</dbReference>
<dbReference type="STRING" id="1121451.DESAM_21312"/>
<dbReference type="InterPro" id="IPR056798">
    <property type="entry name" value="ADH_Fe_C"/>
</dbReference>
<accession>L0RA08</accession>
<organism evidence="5 6">
    <name type="scientific">Maridesulfovibrio hydrothermalis AM13 = DSM 14728</name>
    <dbReference type="NCBI Taxonomy" id="1121451"/>
    <lineage>
        <taxon>Bacteria</taxon>
        <taxon>Pseudomonadati</taxon>
        <taxon>Thermodesulfobacteriota</taxon>
        <taxon>Desulfovibrionia</taxon>
        <taxon>Desulfovibrionales</taxon>
        <taxon>Desulfovibrionaceae</taxon>
        <taxon>Maridesulfovibrio</taxon>
    </lineage>
</organism>
<dbReference type="PANTHER" id="PTHR11496">
    <property type="entry name" value="ALCOHOL DEHYDROGENASE"/>
    <property type="match status" value="1"/>
</dbReference>
<dbReference type="GO" id="GO:0046872">
    <property type="term" value="F:metal ion binding"/>
    <property type="evidence" value="ECO:0007669"/>
    <property type="project" value="InterPro"/>
</dbReference>
<protein>
    <submittedName>
        <fullName evidence="5">Putative Alcohol dehydrogenase, iron-type</fullName>
        <ecNumber evidence="5">1.1.1.1</ecNumber>
    </submittedName>
</protein>
<comment type="similarity">
    <text evidence="1">Belongs to the iron-containing alcohol dehydrogenase family.</text>
</comment>
<dbReference type="Proteomes" id="UP000010808">
    <property type="component" value="Chromosome"/>
</dbReference>
<dbReference type="EC" id="1.1.1.1" evidence="5"/>
<reference evidence="5 6" key="1">
    <citation type="submission" date="2012-10" db="EMBL/GenBank/DDBJ databases">
        <authorList>
            <person name="Genoscope - CEA"/>
        </authorList>
    </citation>
    <scope>NUCLEOTIDE SEQUENCE [LARGE SCALE GENOMIC DNA]</scope>
    <source>
        <strain evidence="6">AM13 / DSM 14728</strain>
    </source>
</reference>
<evidence type="ECO:0000256" key="2">
    <source>
        <dbReference type="ARBA" id="ARBA00023002"/>
    </source>
</evidence>
<dbReference type="CDD" id="cd08551">
    <property type="entry name" value="Fe-ADH"/>
    <property type="match status" value="1"/>
</dbReference>
<dbReference type="Gene3D" id="1.20.1090.10">
    <property type="entry name" value="Dehydroquinate synthase-like - alpha domain"/>
    <property type="match status" value="1"/>
</dbReference>
<evidence type="ECO:0000259" key="3">
    <source>
        <dbReference type="Pfam" id="PF00465"/>
    </source>
</evidence>
<proteinExistence type="inferred from homology"/>
<evidence type="ECO:0000313" key="5">
    <source>
        <dbReference type="EMBL" id="CCO23589.1"/>
    </source>
</evidence>
<name>L0RA08_9BACT</name>
<dbReference type="GO" id="GO:0004022">
    <property type="term" value="F:alcohol dehydrogenase (NAD+) activity"/>
    <property type="evidence" value="ECO:0007669"/>
    <property type="project" value="UniProtKB-EC"/>
</dbReference>
<dbReference type="FunFam" id="3.40.50.1970:FF:000003">
    <property type="entry name" value="Alcohol dehydrogenase, iron-containing"/>
    <property type="match status" value="1"/>
</dbReference>
<dbReference type="InterPro" id="IPR039697">
    <property type="entry name" value="Alcohol_dehydrogenase_Fe"/>
</dbReference>
<dbReference type="Pfam" id="PF00465">
    <property type="entry name" value="Fe-ADH"/>
    <property type="match status" value="1"/>
</dbReference>
<dbReference type="KEGG" id="dhy:DESAM_21312"/>
<keyword evidence="6" id="KW-1185">Reference proteome</keyword>
<dbReference type="PATRIC" id="fig|1121451.3.peg.1557"/>
<dbReference type="HOGENOM" id="CLU_007207_0_0_7"/>
<evidence type="ECO:0000313" key="6">
    <source>
        <dbReference type="Proteomes" id="UP000010808"/>
    </source>
</evidence>
<keyword evidence="2 5" id="KW-0560">Oxidoreductase</keyword>
<dbReference type="PANTHER" id="PTHR11496:SF83">
    <property type="entry name" value="HYDROXYACID-OXOACID TRANSHYDROGENASE, MITOCHONDRIAL"/>
    <property type="match status" value="1"/>
</dbReference>
<feature type="domain" description="Fe-containing alcohol dehydrogenase-like C-terminal" evidence="4">
    <location>
        <begin position="185"/>
        <end position="315"/>
    </location>
</feature>
<evidence type="ECO:0000259" key="4">
    <source>
        <dbReference type="Pfam" id="PF25137"/>
    </source>
</evidence>
<dbReference type="Gene3D" id="3.40.50.1970">
    <property type="match status" value="1"/>
</dbReference>
<evidence type="ECO:0000256" key="1">
    <source>
        <dbReference type="ARBA" id="ARBA00007358"/>
    </source>
</evidence>